<reference evidence="3" key="1">
    <citation type="journal article" date="2011" name="PLoS ONE">
        <title>Clues to Evolution of the SERA Multigene Family in 18 Plasmodium Species.</title>
        <authorList>
            <person name="Arisue N."/>
            <person name="Kawai S."/>
            <person name="Hirai M."/>
            <person name="Palacpac N.M.Q."/>
            <person name="Jia M."/>
            <person name="Kaneko A."/>
            <person name="Tanabe K."/>
            <person name="Horii T."/>
        </authorList>
    </citation>
    <scope>NUCLEOTIDE SEQUENCE</scope>
    <source>
        <strain evidence="3">CDC</strain>
    </source>
</reference>
<proteinExistence type="predicted"/>
<feature type="signal peptide" evidence="2">
    <location>
        <begin position="1"/>
        <end position="19"/>
    </location>
</feature>
<name>F1SZ04_9APIC</name>
<dbReference type="VEuPathDB" id="PlasmoDB:PCOAH_00008610"/>
<feature type="chain" id="PRO_5003272518" evidence="2">
    <location>
        <begin position="20"/>
        <end position="518"/>
    </location>
</feature>
<evidence type="ECO:0000256" key="1">
    <source>
        <dbReference type="SAM" id="MobiDB-lite"/>
    </source>
</evidence>
<organism evidence="3">
    <name type="scientific">Plasmodium coatneyi</name>
    <dbReference type="NCBI Taxonomy" id="208452"/>
    <lineage>
        <taxon>Eukaryota</taxon>
        <taxon>Sar</taxon>
        <taxon>Alveolata</taxon>
        <taxon>Apicomplexa</taxon>
        <taxon>Aconoidasida</taxon>
        <taxon>Haemosporida</taxon>
        <taxon>Plasmodiidae</taxon>
        <taxon>Plasmodium</taxon>
    </lineage>
</organism>
<feature type="region of interest" description="Disordered" evidence="1">
    <location>
        <begin position="322"/>
        <end position="430"/>
    </location>
</feature>
<sequence>MKAHLSLILILCAVCWDCAMRCTSTDGNEGQGAEEQVNADLGMDTGDNSVKGQPVVPQNGALPAENSQGVQGGPVDTSSQNPNQNEEVEKVEAGMVEAPSEGAKQEIQVKSSLLKGYKGVKVTGTCGASFLVFFAPYLFIDVDTDSSNIYLGTDLIDLEVTEQMGKEGDEKNKCKDGKTFKFVAFIGDDHLTIKWKVYDSADQKPTQNDKAEMRKYVMKNLSGEFTSVQVHNVVQQNGSNVFESKNYALSNDMPEKCDAIAANCFLSGSVYIEKCYRCTLKMENANSSDVCYNYLPKVEKPTKEGAQIYDYYVKNSPDLEGNIHHKNVDGQMNGSANNGAGVVQGQETAEKEVADAVKEPAPLDNTGATEGKVDEPESTHVPPLPEQEEVAGVTDVDTTEGDQPEQVELPEQPEQQGPAGPEGQPSTSPEAAVLGTQLSHVLKYIKKNKVKMNLITYKNPEVISTGHDCSRSYSINPDKYEECVKICEANWSKCENDAVPGFCLYEHAKENDCFFCYV</sequence>
<dbReference type="AlphaFoldDB" id="F1SZ04"/>
<dbReference type="EMBL" id="AB576877">
    <property type="protein sequence ID" value="BAK08462.1"/>
    <property type="molecule type" value="Genomic_DNA"/>
</dbReference>
<feature type="compositionally biased region" description="Basic and acidic residues" evidence="1">
    <location>
        <begin position="348"/>
        <end position="358"/>
    </location>
</feature>
<feature type="compositionally biased region" description="Low complexity" evidence="1">
    <location>
        <begin position="406"/>
        <end position="425"/>
    </location>
</feature>
<feature type="compositionally biased region" description="Polar residues" evidence="1">
    <location>
        <begin position="76"/>
        <end position="85"/>
    </location>
</feature>
<keyword evidence="2" id="KW-0732">Signal</keyword>
<feature type="region of interest" description="Disordered" evidence="1">
    <location>
        <begin position="40"/>
        <end position="86"/>
    </location>
</feature>
<accession>F1SZ04</accession>
<evidence type="ECO:0000256" key="2">
    <source>
        <dbReference type="SAM" id="SignalP"/>
    </source>
</evidence>
<gene>
    <name evidence="3" type="primary">Pco-TSERA2</name>
</gene>
<protein>
    <submittedName>
        <fullName evidence="3">Pco-TSERA2 protein</fullName>
    </submittedName>
</protein>
<evidence type="ECO:0000313" key="3">
    <source>
        <dbReference type="EMBL" id="BAK08462.1"/>
    </source>
</evidence>